<reference evidence="7 8" key="1">
    <citation type="submission" date="2018-05" db="EMBL/GenBank/DDBJ databases">
        <title>Complete Genome Sequence of Methylobacterium sp. 17Sr1-28.</title>
        <authorList>
            <person name="Srinivasan S."/>
        </authorList>
    </citation>
    <scope>NUCLEOTIDE SEQUENCE [LARGE SCALE GENOMIC DNA]</scope>
    <source>
        <strain evidence="7 8">17Sr1-28</strain>
    </source>
</reference>
<dbReference type="PANTHER" id="PTHR42978">
    <property type="entry name" value="QUORUM-QUENCHING LACTONASE YTNP-RELATED-RELATED"/>
    <property type="match status" value="1"/>
</dbReference>
<dbReference type="InterPro" id="IPR051013">
    <property type="entry name" value="MBL_superfamily_lactonases"/>
</dbReference>
<dbReference type="AlphaFoldDB" id="A0A2U8WKH7"/>
<dbReference type="GO" id="GO:0046872">
    <property type="term" value="F:metal ion binding"/>
    <property type="evidence" value="ECO:0007669"/>
    <property type="project" value="UniProtKB-KW"/>
</dbReference>
<sequence length="271" mass="29710">MPAYEVIALRYATHDRPASANLLYPPGPGGDPHDAPMPIDYFVWVIRDEARTIVVDTGFDWPACREYGRTMLRHPVEGLRSLGVEPADIRDVVVTHLHYDHAGNLAAFPNATFHLQDAEMAYATGRCMCHARLRGAFSVEDVCAMVRRVYEGRVAFADGAGEIAPGVTVHPVPGHTRGLQCVRVETARGPVVLASDAAHFYANLDQRNPFPIVVDIAAMMESWRSLARLAGDPERIVPGHDPLVMARYPRHPSPEVEAVLLHLPPHASAAP</sequence>
<feature type="domain" description="Metallo-beta-lactamase" evidence="6">
    <location>
        <begin position="40"/>
        <end position="240"/>
    </location>
</feature>
<dbReference type="OrthoDB" id="9773738at2"/>
<dbReference type="RefSeq" id="WP_109958387.1">
    <property type="nucleotide sequence ID" value="NZ_CP029553.1"/>
</dbReference>
<organism evidence="7 8">
    <name type="scientific">Methylobacterium terrae</name>
    <dbReference type="NCBI Taxonomy" id="2202827"/>
    <lineage>
        <taxon>Bacteria</taxon>
        <taxon>Pseudomonadati</taxon>
        <taxon>Pseudomonadota</taxon>
        <taxon>Alphaproteobacteria</taxon>
        <taxon>Hyphomicrobiales</taxon>
        <taxon>Methylobacteriaceae</taxon>
        <taxon>Methylobacterium</taxon>
    </lineage>
</organism>
<dbReference type="PANTHER" id="PTHR42978:SF7">
    <property type="entry name" value="METALLO-HYDROLASE RV2300C-RELATED"/>
    <property type="match status" value="1"/>
</dbReference>
<dbReference type="Pfam" id="PF00753">
    <property type="entry name" value="Lactamase_B"/>
    <property type="match status" value="1"/>
</dbReference>
<dbReference type="SMART" id="SM00849">
    <property type="entry name" value="Lactamase_B"/>
    <property type="match status" value="1"/>
</dbReference>
<accession>A0A2U8WKH7</accession>
<protein>
    <submittedName>
        <fullName evidence="7">MBL fold hydrolase</fullName>
    </submittedName>
</protein>
<dbReference type="Proteomes" id="UP000245444">
    <property type="component" value="Chromosome"/>
</dbReference>
<evidence type="ECO:0000313" key="8">
    <source>
        <dbReference type="Proteomes" id="UP000245444"/>
    </source>
</evidence>
<evidence type="ECO:0000256" key="2">
    <source>
        <dbReference type="ARBA" id="ARBA00007749"/>
    </source>
</evidence>
<proteinExistence type="inferred from homology"/>
<evidence type="ECO:0000256" key="1">
    <source>
        <dbReference type="ARBA" id="ARBA00001947"/>
    </source>
</evidence>
<dbReference type="GO" id="GO:0016787">
    <property type="term" value="F:hydrolase activity"/>
    <property type="evidence" value="ECO:0007669"/>
    <property type="project" value="UniProtKB-KW"/>
</dbReference>
<dbReference type="Gene3D" id="3.60.15.10">
    <property type="entry name" value="Ribonuclease Z/Hydroxyacylglutathione hydrolase-like"/>
    <property type="match status" value="1"/>
</dbReference>
<keyword evidence="3" id="KW-0479">Metal-binding</keyword>
<keyword evidence="5" id="KW-0862">Zinc</keyword>
<dbReference type="SUPFAM" id="SSF56281">
    <property type="entry name" value="Metallo-hydrolase/oxidoreductase"/>
    <property type="match status" value="1"/>
</dbReference>
<dbReference type="EMBL" id="CP029553">
    <property type="protein sequence ID" value="AWN46031.1"/>
    <property type="molecule type" value="Genomic_DNA"/>
</dbReference>
<dbReference type="InterPro" id="IPR036866">
    <property type="entry name" value="RibonucZ/Hydroxyglut_hydro"/>
</dbReference>
<gene>
    <name evidence="7" type="ORF">DK419_06645</name>
</gene>
<evidence type="ECO:0000313" key="7">
    <source>
        <dbReference type="EMBL" id="AWN46031.1"/>
    </source>
</evidence>
<keyword evidence="4 7" id="KW-0378">Hydrolase</keyword>
<evidence type="ECO:0000256" key="5">
    <source>
        <dbReference type="ARBA" id="ARBA00022833"/>
    </source>
</evidence>
<name>A0A2U8WKH7_9HYPH</name>
<evidence type="ECO:0000256" key="3">
    <source>
        <dbReference type="ARBA" id="ARBA00022723"/>
    </source>
</evidence>
<comment type="cofactor">
    <cofactor evidence="1">
        <name>Zn(2+)</name>
        <dbReference type="ChEBI" id="CHEBI:29105"/>
    </cofactor>
</comment>
<evidence type="ECO:0000256" key="4">
    <source>
        <dbReference type="ARBA" id="ARBA00022801"/>
    </source>
</evidence>
<dbReference type="CDD" id="cd07729">
    <property type="entry name" value="AHL_lactonase_MBL-fold"/>
    <property type="match status" value="1"/>
</dbReference>
<dbReference type="KEGG" id="mtea:DK419_06645"/>
<keyword evidence="8" id="KW-1185">Reference proteome</keyword>
<evidence type="ECO:0000259" key="6">
    <source>
        <dbReference type="SMART" id="SM00849"/>
    </source>
</evidence>
<comment type="similarity">
    <text evidence="2">Belongs to the metallo-beta-lactamase superfamily.</text>
</comment>
<dbReference type="InterPro" id="IPR001279">
    <property type="entry name" value="Metallo-B-lactamas"/>
</dbReference>